<dbReference type="OrthoDB" id="4170853at2759"/>
<organism evidence="2 3">
    <name type="scientific">Aspergillus saccharolyticus JOP 1030-1</name>
    <dbReference type="NCBI Taxonomy" id="1450539"/>
    <lineage>
        <taxon>Eukaryota</taxon>
        <taxon>Fungi</taxon>
        <taxon>Dikarya</taxon>
        <taxon>Ascomycota</taxon>
        <taxon>Pezizomycotina</taxon>
        <taxon>Eurotiomycetes</taxon>
        <taxon>Eurotiomycetidae</taxon>
        <taxon>Eurotiales</taxon>
        <taxon>Aspergillaceae</taxon>
        <taxon>Aspergillus</taxon>
        <taxon>Aspergillus subgen. Circumdati</taxon>
    </lineage>
</organism>
<dbReference type="EMBL" id="KZ821243">
    <property type="protein sequence ID" value="PYH43529.1"/>
    <property type="molecule type" value="Genomic_DNA"/>
</dbReference>
<evidence type="ECO:0000313" key="2">
    <source>
        <dbReference type="EMBL" id="PYH43529.1"/>
    </source>
</evidence>
<proteinExistence type="predicted"/>
<sequence length="255" mass="28071">MRINTLLSIFLATLSTGIGVTSNPIPNASPEDPTHGSIQALSGRAVHNVDPLRPELITRSLDEDTLFSLLHARNPDPIDSEEEDHDLTITLGTRAGSTSSQTVEETSTYKLFSAAHSGMTKDGYYAFTAKYTTGTAPGDDSTEAVMAEVQKDYGFDHIVLVVGKVTETSTKKKLKRDFVAVMHHLIITTYPNTIYQKKNWSLGKTTPKIEFVKTTTAKKDSALAAKGKAYEKEHTTWEAKVNDCQTFVTYMEGYI</sequence>
<keyword evidence="1" id="KW-0732">Signal</keyword>
<gene>
    <name evidence="2" type="ORF">BP01DRAFT_100131</name>
</gene>
<dbReference type="RefSeq" id="XP_025429511.1">
    <property type="nucleotide sequence ID" value="XM_025570230.1"/>
</dbReference>
<dbReference type="Proteomes" id="UP000248349">
    <property type="component" value="Unassembled WGS sequence"/>
</dbReference>
<protein>
    <submittedName>
        <fullName evidence="2">Uncharacterized protein</fullName>
    </submittedName>
</protein>
<feature type="signal peptide" evidence="1">
    <location>
        <begin position="1"/>
        <end position="22"/>
    </location>
</feature>
<dbReference type="AlphaFoldDB" id="A0A318Z8M7"/>
<feature type="chain" id="PRO_5016257222" evidence="1">
    <location>
        <begin position="23"/>
        <end position="255"/>
    </location>
</feature>
<accession>A0A318Z8M7</accession>
<evidence type="ECO:0000313" key="3">
    <source>
        <dbReference type="Proteomes" id="UP000248349"/>
    </source>
</evidence>
<keyword evidence="3" id="KW-1185">Reference proteome</keyword>
<name>A0A318Z8M7_9EURO</name>
<dbReference type="GeneID" id="37071458"/>
<evidence type="ECO:0000256" key="1">
    <source>
        <dbReference type="SAM" id="SignalP"/>
    </source>
</evidence>
<reference evidence="2 3" key="1">
    <citation type="submission" date="2016-12" db="EMBL/GenBank/DDBJ databases">
        <title>The genomes of Aspergillus section Nigri reveals drivers in fungal speciation.</title>
        <authorList>
            <consortium name="DOE Joint Genome Institute"/>
            <person name="Vesth T.C."/>
            <person name="Nybo J."/>
            <person name="Theobald S."/>
            <person name="Brandl J."/>
            <person name="Frisvad J.C."/>
            <person name="Nielsen K.F."/>
            <person name="Lyhne E.K."/>
            <person name="Kogle M.E."/>
            <person name="Kuo A."/>
            <person name="Riley R."/>
            <person name="Clum A."/>
            <person name="Nolan M."/>
            <person name="Lipzen A."/>
            <person name="Salamov A."/>
            <person name="Henrissat B."/>
            <person name="Wiebenga A."/>
            <person name="De Vries R.P."/>
            <person name="Grigoriev I.V."/>
            <person name="Mortensen U.H."/>
            <person name="Andersen M.R."/>
            <person name="Baker S.E."/>
        </authorList>
    </citation>
    <scope>NUCLEOTIDE SEQUENCE [LARGE SCALE GENOMIC DNA]</scope>
    <source>
        <strain evidence="2 3">JOP 1030-1</strain>
    </source>
</reference>